<dbReference type="AlphaFoldDB" id="A0A9W8TW67"/>
<gene>
    <name evidence="2" type="ORF">DFH05DRAFT_1544430</name>
</gene>
<evidence type="ECO:0000313" key="2">
    <source>
        <dbReference type="EMBL" id="KAJ3742371.1"/>
    </source>
</evidence>
<feature type="region of interest" description="Disordered" evidence="1">
    <location>
        <begin position="102"/>
        <end position="125"/>
    </location>
</feature>
<keyword evidence="3" id="KW-1185">Reference proteome</keyword>
<sequence>MGGLSICLHGRLDVNDREVFLRDFNRLPDAQSYLSPSFSPALEFLTELAEVLTTAYINSEKKYPAGIDEQYFMVHHDFLDPLLSEEYMDSLGDITFVQVKENSRGRTTSEVERMAKRSRTSISQP</sequence>
<accession>A0A9W8TW67</accession>
<evidence type="ECO:0000313" key="3">
    <source>
        <dbReference type="Proteomes" id="UP001142393"/>
    </source>
</evidence>
<reference evidence="2 3" key="1">
    <citation type="journal article" date="2023" name="Proc. Natl. Acad. Sci. U.S.A.">
        <title>A global phylogenomic analysis of the shiitake genus Lentinula.</title>
        <authorList>
            <person name="Sierra-Patev S."/>
            <person name="Min B."/>
            <person name="Naranjo-Ortiz M."/>
            <person name="Looney B."/>
            <person name="Konkel Z."/>
            <person name="Slot J.C."/>
            <person name="Sakamoto Y."/>
            <person name="Steenwyk J.L."/>
            <person name="Rokas A."/>
            <person name="Carro J."/>
            <person name="Camarero S."/>
            <person name="Ferreira P."/>
            <person name="Molpeceres G."/>
            <person name="Ruiz-Duenas F.J."/>
            <person name="Serrano A."/>
            <person name="Henrissat B."/>
            <person name="Drula E."/>
            <person name="Hughes K.W."/>
            <person name="Mata J.L."/>
            <person name="Ishikawa N.K."/>
            <person name="Vargas-Isla R."/>
            <person name="Ushijima S."/>
            <person name="Smith C.A."/>
            <person name="Donoghue J."/>
            <person name="Ahrendt S."/>
            <person name="Andreopoulos W."/>
            <person name="He G."/>
            <person name="LaButti K."/>
            <person name="Lipzen A."/>
            <person name="Ng V."/>
            <person name="Riley R."/>
            <person name="Sandor L."/>
            <person name="Barry K."/>
            <person name="Martinez A.T."/>
            <person name="Xiao Y."/>
            <person name="Gibbons J.G."/>
            <person name="Terashima K."/>
            <person name="Grigoriev I.V."/>
            <person name="Hibbett D."/>
        </authorList>
    </citation>
    <scope>NUCLEOTIDE SEQUENCE [LARGE SCALE GENOMIC DNA]</scope>
    <source>
        <strain evidence="2 3">TFB7810</strain>
    </source>
</reference>
<dbReference type="Proteomes" id="UP001142393">
    <property type="component" value="Unassembled WGS sequence"/>
</dbReference>
<organism evidence="2 3">
    <name type="scientific">Lentinula detonsa</name>
    <dbReference type="NCBI Taxonomy" id="2804962"/>
    <lineage>
        <taxon>Eukaryota</taxon>
        <taxon>Fungi</taxon>
        <taxon>Dikarya</taxon>
        <taxon>Basidiomycota</taxon>
        <taxon>Agaricomycotina</taxon>
        <taxon>Agaricomycetes</taxon>
        <taxon>Agaricomycetidae</taxon>
        <taxon>Agaricales</taxon>
        <taxon>Marasmiineae</taxon>
        <taxon>Omphalotaceae</taxon>
        <taxon>Lentinula</taxon>
    </lineage>
</organism>
<name>A0A9W8TW67_9AGAR</name>
<comment type="caution">
    <text evidence="2">The sequence shown here is derived from an EMBL/GenBank/DDBJ whole genome shotgun (WGS) entry which is preliminary data.</text>
</comment>
<proteinExistence type="predicted"/>
<feature type="compositionally biased region" description="Basic and acidic residues" evidence="1">
    <location>
        <begin position="102"/>
        <end position="115"/>
    </location>
</feature>
<protein>
    <submittedName>
        <fullName evidence="2">Uncharacterized protein</fullName>
    </submittedName>
</protein>
<evidence type="ECO:0000256" key="1">
    <source>
        <dbReference type="SAM" id="MobiDB-lite"/>
    </source>
</evidence>
<dbReference type="EMBL" id="JANVFU010000010">
    <property type="protein sequence ID" value="KAJ3742371.1"/>
    <property type="molecule type" value="Genomic_DNA"/>
</dbReference>